<reference evidence="1" key="2">
    <citation type="submission" date="2021-10" db="EMBL/GenBank/DDBJ databases">
        <authorList>
            <person name="Piombo E."/>
        </authorList>
    </citation>
    <scope>NUCLEOTIDE SEQUENCE</scope>
</reference>
<gene>
    <name evidence="1" type="ORF">CRV2_00003091</name>
</gene>
<evidence type="ECO:0000313" key="1">
    <source>
        <dbReference type="EMBL" id="CAG9941657.1"/>
    </source>
</evidence>
<dbReference type="Proteomes" id="UP000836387">
    <property type="component" value="Unassembled WGS sequence"/>
</dbReference>
<accession>A0ACA9TLH5</accession>
<organism evidence="1 2">
    <name type="scientific">Clonostachys rosea f. rosea IK726</name>
    <dbReference type="NCBI Taxonomy" id="1349383"/>
    <lineage>
        <taxon>Eukaryota</taxon>
        <taxon>Fungi</taxon>
        <taxon>Dikarya</taxon>
        <taxon>Ascomycota</taxon>
        <taxon>Pezizomycotina</taxon>
        <taxon>Sordariomycetes</taxon>
        <taxon>Hypocreomycetidae</taxon>
        <taxon>Hypocreales</taxon>
        <taxon>Bionectriaceae</taxon>
        <taxon>Clonostachys</taxon>
    </lineage>
</organism>
<protein>
    <submittedName>
        <fullName evidence="1">Uncharacterized protein</fullName>
    </submittedName>
</protein>
<proteinExistence type="predicted"/>
<sequence>MDMDHRQAHAKCGGAIAFLEGRQNIPLPDDIISASTLPNLDKRLRRLEGKFSVLPPPAGLDPTWDSLALRLYRVQKEDRTRNLAPASVRSLPNSFLDLVPAPSAVPIETLQTLCAEIKLTPCFSHSSQHGRPWPKYASDDDALDVVRQRLCHAAGQTPACCLGSIPYTRSEIYAALVDLTVEPPRPIPLPARGPLLPVGGPVGGRPPLSSMKKKKTCCGCCACDCHPRKVAADDASSVSSISRGRGRGGLLGFLGKLAFWRRPRVISDKASFSSG</sequence>
<reference evidence="1" key="1">
    <citation type="submission" date="2020-04" db="EMBL/GenBank/DDBJ databases">
        <authorList>
            <person name="Broberg M."/>
        </authorList>
    </citation>
    <scope>NUCLEOTIDE SEQUENCE</scope>
</reference>
<comment type="caution">
    <text evidence="1">The sequence shown here is derived from an EMBL/GenBank/DDBJ whole genome shotgun (WGS) entry which is preliminary data.</text>
</comment>
<evidence type="ECO:0000313" key="2">
    <source>
        <dbReference type="Proteomes" id="UP000836387"/>
    </source>
</evidence>
<dbReference type="EMBL" id="CADEHS020000005">
    <property type="protein sequence ID" value="CAG9941657.1"/>
    <property type="molecule type" value="Genomic_DNA"/>
</dbReference>
<name>A0ACA9TLH5_BIOOC</name>
<keyword evidence="2" id="KW-1185">Reference proteome</keyword>